<evidence type="ECO:0000313" key="1">
    <source>
        <dbReference type="EMBL" id="CUS10234.1"/>
    </source>
</evidence>
<dbReference type="EMBL" id="LN891053">
    <property type="protein sequence ID" value="CUS10234.1"/>
    <property type="molecule type" value="Genomic_DNA"/>
</dbReference>
<protein>
    <submittedName>
        <fullName evidence="1">Uncharacterized protein</fullName>
    </submittedName>
</protein>
<dbReference type="Proteomes" id="UP001412239">
    <property type="component" value="Unassembled WGS sequence"/>
</dbReference>
<keyword evidence="2" id="KW-1185">Reference proteome</keyword>
<dbReference type="AlphaFoldDB" id="A0A292PSY4"/>
<accession>A0A292PSY4</accession>
<reference evidence="1" key="1">
    <citation type="submission" date="2015-10" db="EMBL/GenBank/DDBJ databases">
        <authorList>
            <person name="Regsiter A."/>
            <person name="william w."/>
        </authorList>
    </citation>
    <scope>NUCLEOTIDE SEQUENCE</scope>
    <source>
        <strain evidence="1">Montdore</strain>
    </source>
</reference>
<organism evidence="1 2">
    <name type="scientific">Tuber aestivum</name>
    <name type="common">summer truffle</name>
    <dbReference type="NCBI Taxonomy" id="59557"/>
    <lineage>
        <taxon>Eukaryota</taxon>
        <taxon>Fungi</taxon>
        <taxon>Dikarya</taxon>
        <taxon>Ascomycota</taxon>
        <taxon>Pezizomycotina</taxon>
        <taxon>Pezizomycetes</taxon>
        <taxon>Pezizales</taxon>
        <taxon>Tuberaceae</taxon>
        <taxon>Tuber</taxon>
    </lineage>
</organism>
<evidence type="ECO:0000313" key="2">
    <source>
        <dbReference type="Proteomes" id="UP001412239"/>
    </source>
</evidence>
<gene>
    <name evidence="1" type="ORF">GSTUAT00005689001</name>
</gene>
<sequence>MGVTILSGILSSLNSLGLPSAPGTSTLTATLLPTRFHDASKTSTACPRGSRHVSIPPCPLPACAAHSRSPPACPLRSKCVATSRACGARRWSFWAASRRCTPRYWARRARSRHRRVSCSLVFLLGLRLLRSRRWYAVVLGWIGPYQILLQGYDS</sequence>
<name>A0A292PSY4_9PEZI</name>
<proteinExistence type="predicted"/>